<name>A0A6L2PEJ0_COPFO</name>
<dbReference type="InParanoid" id="A0A6L2PEJ0"/>
<dbReference type="InterPro" id="IPR022755">
    <property type="entry name" value="Znf_C2H2_jaz"/>
</dbReference>
<gene>
    <name evidence="7" type="ORF">Cfor_06072</name>
</gene>
<feature type="domain" description="C2H2-type" evidence="6">
    <location>
        <begin position="20"/>
        <end position="43"/>
    </location>
</feature>
<evidence type="ECO:0000259" key="6">
    <source>
        <dbReference type="PROSITE" id="PS50157"/>
    </source>
</evidence>
<dbReference type="Pfam" id="PF10453">
    <property type="entry name" value="NUFIP1"/>
    <property type="match status" value="1"/>
</dbReference>
<dbReference type="PROSITE" id="PS00028">
    <property type="entry name" value="ZINC_FINGER_C2H2_1"/>
    <property type="match status" value="1"/>
</dbReference>
<feature type="region of interest" description="Disordered" evidence="5">
    <location>
        <begin position="99"/>
        <end position="121"/>
    </location>
</feature>
<evidence type="ECO:0000256" key="4">
    <source>
        <dbReference type="PROSITE-ProRule" id="PRU00042"/>
    </source>
</evidence>
<sequence length="233" mass="26709">MIREAKLEYIGNHPEEGKQHYCETCDREFKTESKLLEHVQQHTVCGLDGCQFVAHPKVILRHVQMQHHTGLYKKIGNLYTPEDITKWIAERKRLYPTKENVARRQAEQEEKLNRGERLGENKNRFGRNSVSFISGGTRGTGIEDYDDTGQQKLMQSKYTAIRLRQCCDACGPWMVVPETIPQYHNFEDCCMIWLIMPGGSTVKPLPIVSEGTMKNSNSRRKVTVGKVLKVSGL</sequence>
<evidence type="ECO:0000313" key="7">
    <source>
        <dbReference type="EMBL" id="GFG30904.1"/>
    </source>
</evidence>
<dbReference type="InterPro" id="IPR039136">
    <property type="entry name" value="NUFIP1-like"/>
</dbReference>
<evidence type="ECO:0000256" key="2">
    <source>
        <dbReference type="ARBA" id="ARBA00022771"/>
    </source>
</evidence>
<dbReference type="EMBL" id="BLKM01004255">
    <property type="protein sequence ID" value="GFG30904.1"/>
    <property type="molecule type" value="Genomic_DNA"/>
</dbReference>
<dbReference type="SUPFAM" id="SSF57667">
    <property type="entry name" value="beta-beta-alpha zinc fingers"/>
    <property type="match status" value="1"/>
</dbReference>
<evidence type="ECO:0000313" key="8">
    <source>
        <dbReference type="Proteomes" id="UP000502823"/>
    </source>
</evidence>
<accession>A0A6L2PEJ0</accession>
<protein>
    <recommendedName>
        <fullName evidence="6">C2H2-type domain-containing protein</fullName>
    </recommendedName>
</protein>
<dbReference type="GO" id="GO:0000492">
    <property type="term" value="P:box C/D snoRNP assembly"/>
    <property type="evidence" value="ECO:0007669"/>
    <property type="project" value="TreeGrafter"/>
</dbReference>
<dbReference type="InterPro" id="IPR019496">
    <property type="entry name" value="NUFIP1_cons_dom"/>
</dbReference>
<keyword evidence="8" id="KW-1185">Reference proteome</keyword>
<dbReference type="PANTHER" id="PTHR13309:SF0">
    <property type="entry name" value="FMR1-INTERACTING PROTEIN NUFIP1"/>
    <property type="match status" value="1"/>
</dbReference>
<dbReference type="InterPro" id="IPR036236">
    <property type="entry name" value="Znf_C2H2_sf"/>
</dbReference>
<comment type="caution">
    <text evidence="7">The sequence shown here is derived from an EMBL/GenBank/DDBJ whole genome shotgun (WGS) entry which is preliminary data.</text>
</comment>
<keyword evidence="1" id="KW-0479">Metal-binding</keyword>
<dbReference type="Proteomes" id="UP000502823">
    <property type="component" value="Unassembled WGS sequence"/>
</dbReference>
<dbReference type="PANTHER" id="PTHR13309">
    <property type="entry name" value="NUCLEAR FRAGILE X MENTAL RETARDATION PROTEIN INTERACTING PROTEIN 1"/>
    <property type="match status" value="1"/>
</dbReference>
<dbReference type="GO" id="GO:0005634">
    <property type="term" value="C:nucleus"/>
    <property type="evidence" value="ECO:0007669"/>
    <property type="project" value="TreeGrafter"/>
</dbReference>
<keyword evidence="3" id="KW-0862">Zinc</keyword>
<dbReference type="GO" id="GO:0008270">
    <property type="term" value="F:zinc ion binding"/>
    <property type="evidence" value="ECO:0007669"/>
    <property type="project" value="UniProtKB-KW"/>
</dbReference>
<evidence type="ECO:0000256" key="3">
    <source>
        <dbReference type="ARBA" id="ARBA00022833"/>
    </source>
</evidence>
<evidence type="ECO:0000256" key="5">
    <source>
        <dbReference type="SAM" id="MobiDB-lite"/>
    </source>
</evidence>
<keyword evidence="2 4" id="KW-0863">Zinc-finger</keyword>
<feature type="compositionally biased region" description="Basic and acidic residues" evidence="5">
    <location>
        <begin position="100"/>
        <end position="121"/>
    </location>
</feature>
<dbReference type="PROSITE" id="PS50157">
    <property type="entry name" value="ZINC_FINGER_C2H2_2"/>
    <property type="match status" value="1"/>
</dbReference>
<dbReference type="SMART" id="SM00355">
    <property type="entry name" value="ZnF_C2H2"/>
    <property type="match status" value="2"/>
</dbReference>
<dbReference type="GO" id="GO:0003723">
    <property type="term" value="F:RNA binding"/>
    <property type="evidence" value="ECO:0007669"/>
    <property type="project" value="InterPro"/>
</dbReference>
<dbReference type="InterPro" id="IPR013087">
    <property type="entry name" value="Znf_C2H2_type"/>
</dbReference>
<evidence type="ECO:0000256" key="1">
    <source>
        <dbReference type="ARBA" id="ARBA00022723"/>
    </source>
</evidence>
<dbReference type="Pfam" id="PF12171">
    <property type="entry name" value="zf-C2H2_jaz"/>
    <property type="match status" value="1"/>
</dbReference>
<organism evidence="7 8">
    <name type="scientific">Coptotermes formosanus</name>
    <name type="common">Formosan subterranean termite</name>
    <dbReference type="NCBI Taxonomy" id="36987"/>
    <lineage>
        <taxon>Eukaryota</taxon>
        <taxon>Metazoa</taxon>
        <taxon>Ecdysozoa</taxon>
        <taxon>Arthropoda</taxon>
        <taxon>Hexapoda</taxon>
        <taxon>Insecta</taxon>
        <taxon>Pterygota</taxon>
        <taxon>Neoptera</taxon>
        <taxon>Polyneoptera</taxon>
        <taxon>Dictyoptera</taxon>
        <taxon>Blattodea</taxon>
        <taxon>Blattoidea</taxon>
        <taxon>Termitoidae</taxon>
        <taxon>Rhinotermitidae</taxon>
        <taxon>Coptotermes</taxon>
    </lineage>
</organism>
<dbReference type="OrthoDB" id="273070at2759"/>
<reference evidence="8" key="1">
    <citation type="submission" date="2020-01" db="EMBL/GenBank/DDBJ databases">
        <title>Draft genome sequence of the Termite Coptotermes fromosanus.</title>
        <authorList>
            <person name="Itakura S."/>
            <person name="Yosikawa Y."/>
            <person name="Umezawa K."/>
        </authorList>
    </citation>
    <scope>NUCLEOTIDE SEQUENCE [LARGE SCALE GENOMIC DNA]</scope>
</reference>
<proteinExistence type="predicted"/>
<dbReference type="AlphaFoldDB" id="A0A6L2PEJ0"/>